<keyword evidence="4" id="KW-1185">Reference proteome</keyword>
<sequence length="291" mass="30879">MSLRLARDRPPRSPLDREGGCLAPCSRHGAFFARRVGCLVASPGGRAMQITSTKLRGKKIAVLAADGFEHVELSIPEKALRLAGADVEIVSLHPGRIRGMNMTAPTKTVRVDRTIDEVSVDEYDALFVPGGFIGPDLLRQSGPARRFVAAFDAAQKPIATLCHGPWMFASAGIARGRTLASWPGVRDDLVHAGATWRDEPVVRDRNWITSRGPQDLKQFVPAMLALFADSGLHAEDATAHRLQTGSSPAHESPPPMAVAVARMIPGPTIRTVAAAAAVAAVGALALRAVSA</sequence>
<organism evidence="3 4">
    <name type="scientific">Sandaracinus amylolyticus</name>
    <dbReference type="NCBI Taxonomy" id="927083"/>
    <lineage>
        <taxon>Bacteria</taxon>
        <taxon>Pseudomonadati</taxon>
        <taxon>Myxococcota</taxon>
        <taxon>Polyangia</taxon>
        <taxon>Polyangiales</taxon>
        <taxon>Sandaracinaceae</taxon>
        <taxon>Sandaracinus</taxon>
    </lineage>
</organism>
<dbReference type="CDD" id="cd03134">
    <property type="entry name" value="GATase1_PfpI_like"/>
    <property type="match status" value="1"/>
</dbReference>
<dbReference type="SUPFAM" id="SSF52317">
    <property type="entry name" value="Class I glutamine amidotransferase-like"/>
    <property type="match status" value="1"/>
</dbReference>
<name>A0A0F6YN50_9BACT</name>
<evidence type="ECO:0000313" key="4">
    <source>
        <dbReference type="Proteomes" id="UP000034883"/>
    </source>
</evidence>
<dbReference type="InterPro" id="IPR002818">
    <property type="entry name" value="DJ-1/PfpI"/>
</dbReference>
<dbReference type="InterPro" id="IPR029062">
    <property type="entry name" value="Class_I_gatase-like"/>
</dbReference>
<evidence type="ECO:0000259" key="2">
    <source>
        <dbReference type="Pfam" id="PF01965"/>
    </source>
</evidence>
<dbReference type="STRING" id="927083.DB32_007152"/>
<dbReference type="Gene3D" id="3.40.50.880">
    <property type="match status" value="1"/>
</dbReference>
<dbReference type="Proteomes" id="UP000034883">
    <property type="component" value="Chromosome"/>
</dbReference>
<evidence type="ECO:0000256" key="1">
    <source>
        <dbReference type="ARBA" id="ARBA00008542"/>
    </source>
</evidence>
<reference evidence="3 4" key="1">
    <citation type="submission" date="2015-03" db="EMBL/GenBank/DDBJ databases">
        <title>Genome assembly of Sandaracinus amylolyticus DSM 53668.</title>
        <authorList>
            <person name="Sharma G."/>
            <person name="Subramanian S."/>
        </authorList>
    </citation>
    <scope>NUCLEOTIDE SEQUENCE [LARGE SCALE GENOMIC DNA]</scope>
    <source>
        <strain evidence="3 4">DSM 53668</strain>
    </source>
</reference>
<proteinExistence type="inferred from homology"/>
<accession>A0A0F6YN50</accession>
<dbReference type="KEGG" id="samy:DB32_007152"/>
<dbReference type="Pfam" id="PF01965">
    <property type="entry name" value="DJ-1_PfpI"/>
    <property type="match status" value="1"/>
</dbReference>
<dbReference type="PROSITE" id="PS51276">
    <property type="entry name" value="PEPTIDASE_C56_PFPI"/>
    <property type="match status" value="1"/>
</dbReference>
<dbReference type="AlphaFoldDB" id="A0A0F6YN50"/>
<gene>
    <name evidence="3" type="ORF">DB32_007152</name>
</gene>
<evidence type="ECO:0000313" key="3">
    <source>
        <dbReference type="EMBL" id="AKF10003.1"/>
    </source>
</evidence>
<dbReference type="PANTHER" id="PTHR42733">
    <property type="entry name" value="DJ-1 PROTEIN"/>
    <property type="match status" value="1"/>
</dbReference>
<dbReference type="PANTHER" id="PTHR42733:SF12">
    <property type="entry name" value="PROTEINASE"/>
    <property type="match status" value="1"/>
</dbReference>
<dbReference type="EMBL" id="CP011125">
    <property type="protein sequence ID" value="AKF10003.1"/>
    <property type="molecule type" value="Genomic_DNA"/>
</dbReference>
<protein>
    <submittedName>
        <fullName evidence="3">ThiJ/PfpI family protein</fullName>
    </submittedName>
</protein>
<comment type="similarity">
    <text evidence="1">Belongs to the peptidase C56 family.</text>
</comment>
<dbReference type="NCBIfam" id="TIGR01382">
    <property type="entry name" value="PfpI"/>
    <property type="match status" value="1"/>
</dbReference>
<feature type="domain" description="DJ-1/PfpI" evidence="2">
    <location>
        <begin position="58"/>
        <end position="224"/>
    </location>
</feature>
<dbReference type="InterPro" id="IPR006286">
    <property type="entry name" value="C56_PfpI-like"/>
</dbReference>